<keyword evidence="1" id="KW-0472">Membrane</keyword>
<dbReference type="EMBL" id="VSRR010001640">
    <property type="protein sequence ID" value="MPC26716.1"/>
    <property type="molecule type" value="Genomic_DNA"/>
</dbReference>
<sequence length="77" mass="8664">MAHVTTLPVRGTRSRVGHSCLFIVSCLSCVLSCTTMNVPLPDNELFNMKYQIAKISLHIWYKSWNLTLLSSSCFPTT</sequence>
<dbReference type="AlphaFoldDB" id="A0A5B7E0K2"/>
<accession>A0A5B7E0K2</accession>
<evidence type="ECO:0000256" key="1">
    <source>
        <dbReference type="SAM" id="Phobius"/>
    </source>
</evidence>
<protein>
    <submittedName>
        <fullName evidence="2">Uncharacterized protein</fullName>
    </submittedName>
</protein>
<keyword evidence="3" id="KW-1185">Reference proteome</keyword>
<evidence type="ECO:0000313" key="2">
    <source>
        <dbReference type="EMBL" id="MPC26716.1"/>
    </source>
</evidence>
<organism evidence="2 3">
    <name type="scientific">Portunus trituberculatus</name>
    <name type="common">Swimming crab</name>
    <name type="synonym">Neptunus trituberculatus</name>
    <dbReference type="NCBI Taxonomy" id="210409"/>
    <lineage>
        <taxon>Eukaryota</taxon>
        <taxon>Metazoa</taxon>
        <taxon>Ecdysozoa</taxon>
        <taxon>Arthropoda</taxon>
        <taxon>Crustacea</taxon>
        <taxon>Multicrustacea</taxon>
        <taxon>Malacostraca</taxon>
        <taxon>Eumalacostraca</taxon>
        <taxon>Eucarida</taxon>
        <taxon>Decapoda</taxon>
        <taxon>Pleocyemata</taxon>
        <taxon>Brachyura</taxon>
        <taxon>Eubrachyura</taxon>
        <taxon>Portunoidea</taxon>
        <taxon>Portunidae</taxon>
        <taxon>Portuninae</taxon>
        <taxon>Portunus</taxon>
    </lineage>
</organism>
<keyword evidence="1" id="KW-1133">Transmembrane helix</keyword>
<comment type="caution">
    <text evidence="2">The sequence shown here is derived from an EMBL/GenBank/DDBJ whole genome shotgun (WGS) entry which is preliminary data.</text>
</comment>
<evidence type="ECO:0000313" key="3">
    <source>
        <dbReference type="Proteomes" id="UP000324222"/>
    </source>
</evidence>
<proteinExistence type="predicted"/>
<dbReference type="Proteomes" id="UP000324222">
    <property type="component" value="Unassembled WGS sequence"/>
</dbReference>
<keyword evidence="1" id="KW-0812">Transmembrane</keyword>
<name>A0A5B7E0K2_PORTR</name>
<gene>
    <name evidence="2" type="ORF">E2C01_019863</name>
</gene>
<reference evidence="2 3" key="1">
    <citation type="submission" date="2019-05" db="EMBL/GenBank/DDBJ databases">
        <title>Another draft genome of Portunus trituberculatus and its Hox gene families provides insights of decapod evolution.</title>
        <authorList>
            <person name="Jeong J.-H."/>
            <person name="Song I."/>
            <person name="Kim S."/>
            <person name="Choi T."/>
            <person name="Kim D."/>
            <person name="Ryu S."/>
            <person name="Kim W."/>
        </authorList>
    </citation>
    <scope>NUCLEOTIDE SEQUENCE [LARGE SCALE GENOMIC DNA]</scope>
    <source>
        <tissue evidence="2">Muscle</tissue>
    </source>
</reference>
<feature type="transmembrane region" description="Helical" evidence="1">
    <location>
        <begin position="20"/>
        <end position="40"/>
    </location>
</feature>